<sequence length="138" mass="14851">MIAFRVDRRSGLAPYLQLVQQVKQALRLGFLAPGDRLPTAREVVEALAVNPNTVLRAYRELEREGLVAPRPGQGTFVTASLARPAAAAGSPLRAEVAGWVARARATGLAREDVAALVAAALDERYPLSPHPRSMEEDT</sequence>
<dbReference type="AlphaFoldDB" id="A0A2G1XJD6"/>
<dbReference type="EMBL" id="NHZO01000147">
    <property type="protein sequence ID" value="PHQ51362.1"/>
    <property type="molecule type" value="Genomic_DNA"/>
</dbReference>
<evidence type="ECO:0000259" key="4">
    <source>
        <dbReference type="PROSITE" id="PS50949"/>
    </source>
</evidence>
<dbReference type="InterPro" id="IPR036390">
    <property type="entry name" value="WH_DNA-bd_sf"/>
</dbReference>
<organism evidence="5 6">
    <name type="scientific">Streptomyces cinnamoneus</name>
    <name type="common">Streptoverticillium cinnamoneum</name>
    <dbReference type="NCBI Taxonomy" id="53446"/>
    <lineage>
        <taxon>Bacteria</taxon>
        <taxon>Bacillati</taxon>
        <taxon>Actinomycetota</taxon>
        <taxon>Actinomycetes</taxon>
        <taxon>Kitasatosporales</taxon>
        <taxon>Streptomycetaceae</taxon>
        <taxon>Streptomyces</taxon>
        <taxon>Streptomyces cinnamoneus group</taxon>
    </lineage>
</organism>
<dbReference type="PANTHER" id="PTHR38445">
    <property type="entry name" value="HTH-TYPE TRANSCRIPTIONAL REPRESSOR YTRA"/>
    <property type="match status" value="1"/>
</dbReference>
<dbReference type="PANTHER" id="PTHR38445:SF7">
    <property type="entry name" value="GNTR-FAMILY TRANSCRIPTIONAL REGULATOR"/>
    <property type="match status" value="1"/>
</dbReference>
<keyword evidence="2" id="KW-0238">DNA-binding</keyword>
<evidence type="ECO:0000256" key="2">
    <source>
        <dbReference type="ARBA" id="ARBA00023125"/>
    </source>
</evidence>
<dbReference type="InterPro" id="IPR000524">
    <property type="entry name" value="Tscrpt_reg_HTH_GntR"/>
</dbReference>
<dbReference type="SMART" id="SM00345">
    <property type="entry name" value="HTH_GNTR"/>
    <property type="match status" value="1"/>
</dbReference>
<comment type="caution">
    <text evidence="5">The sequence shown here is derived from an EMBL/GenBank/DDBJ whole genome shotgun (WGS) entry which is preliminary data.</text>
</comment>
<reference evidence="5 6" key="1">
    <citation type="journal article" date="2017" name="Biochemistry">
        <title>Identification of the Biosynthetic Pathway for the Antibiotic Bicyclomycin.</title>
        <authorList>
            <person name="Patteson J."/>
            <person name="Cai W."/>
            <person name="Johnson R.A."/>
            <person name="Santa Maria K."/>
            <person name="Li B."/>
        </authorList>
    </citation>
    <scope>NUCLEOTIDE SEQUENCE [LARGE SCALE GENOMIC DNA]</scope>
    <source>
        <strain evidence="5 6">ATCC 21532</strain>
    </source>
</reference>
<keyword evidence="1" id="KW-0805">Transcription regulation</keyword>
<evidence type="ECO:0000256" key="1">
    <source>
        <dbReference type="ARBA" id="ARBA00023015"/>
    </source>
</evidence>
<protein>
    <submittedName>
        <fullName evidence="5">GntR family transcriptional regulator</fullName>
    </submittedName>
</protein>
<proteinExistence type="predicted"/>
<keyword evidence="3" id="KW-0804">Transcription</keyword>
<dbReference type="GO" id="GO:0003677">
    <property type="term" value="F:DNA binding"/>
    <property type="evidence" value="ECO:0007669"/>
    <property type="project" value="UniProtKB-KW"/>
</dbReference>
<dbReference type="Proteomes" id="UP000222531">
    <property type="component" value="Unassembled WGS sequence"/>
</dbReference>
<evidence type="ECO:0000256" key="3">
    <source>
        <dbReference type="ARBA" id="ARBA00023163"/>
    </source>
</evidence>
<dbReference type="InterPro" id="IPR036388">
    <property type="entry name" value="WH-like_DNA-bd_sf"/>
</dbReference>
<evidence type="ECO:0000313" key="5">
    <source>
        <dbReference type="EMBL" id="PHQ51362.1"/>
    </source>
</evidence>
<dbReference type="Pfam" id="PF00392">
    <property type="entry name" value="GntR"/>
    <property type="match status" value="1"/>
</dbReference>
<feature type="domain" description="HTH gntR-type" evidence="4">
    <location>
        <begin position="12"/>
        <end position="80"/>
    </location>
</feature>
<dbReference type="PROSITE" id="PS50949">
    <property type="entry name" value="HTH_GNTR"/>
    <property type="match status" value="1"/>
</dbReference>
<dbReference type="CDD" id="cd07377">
    <property type="entry name" value="WHTH_GntR"/>
    <property type="match status" value="1"/>
</dbReference>
<dbReference type="GO" id="GO:0003700">
    <property type="term" value="F:DNA-binding transcription factor activity"/>
    <property type="evidence" value="ECO:0007669"/>
    <property type="project" value="InterPro"/>
</dbReference>
<evidence type="ECO:0000313" key="6">
    <source>
        <dbReference type="Proteomes" id="UP000222531"/>
    </source>
</evidence>
<dbReference type="SUPFAM" id="SSF46785">
    <property type="entry name" value="Winged helix' DNA-binding domain"/>
    <property type="match status" value="1"/>
</dbReference>
<dbReference type="OrthoDB" id="4307011at2"/>
<name>A0A2G1XJD6_STRCJ</name>
<dbReference type="Gene3D" id="1.10.10.10">
    <property type="entry name" value="Winged helix-like DNA-binding domain superfamily/Winged helix DNA-binding domain"/>
    <property type="match status" value="1"/>
</dbReference>
<accession>A0A2G1XJD6</accession>
<gene>
    <name evidence="5" type="ORF">BLA24_15525</name>
</gene>
<keyword evidence="6" id="KW-1185">Reference proteome</keyword>